<evidence type="ECO:0000313" key="1">
    <source>
        <dbReference type="EMBL" id="KAG5651639.1"/>
    </source>
</evidence>
<dbReference type="InterPro" id="IPR011009">
    <property type="entry name" value="Kinase-like_dom_sf"/>
</dbReference>
<name>A0A9P7GJ75_9AGAR</name>
<reference evidence="1" key="1">
    <citation type="submission" date="2021-02" db="EMBL/GenBank/DDBJ databases">
        <authorList>
            <person name="Nieuwenhuis M."/>
            <person name="Van De Peppel L.J.J."/>
        </authorList>
    </citation>
    <scope>NUCLEOTIDE SEQUENCE</scope>
    <source>
        <strain evidence="1">D49</strain>
    </source>
</reference>
<comment type="caution">
    <text evidence="1">The sequence shown here is derived from an EMBL/GenBank/DDBJ whole genome shotgun (WGS) entry which is preliminary data.</text>
</comment>
<sequence length="478" mass="53688">MAPLLISLPQQLSSPIPENYRKTPSELEILVRSGLTSTDANGILTGVDMPALAFAASHALGLTEIPAVSLFKKGGFNKLFCLEFSLAKRKVLARIPHKLDQPSPRVDSSVATSCFAHYVRDIPTPQIFAWNANQDPKNNLVRVPYILLECLEDVVEAWKGWPTSQATDRFEEAHVLLRELALLYSKLLEPLPASLQGVGDLVFAPRIDADSDLSDPKNYALRPLKLHTASETAFSASTTSLDTLWDELWLHYRQLYLPEPGVEINLMAFLALTSVPGDAREDAGAFMAAAKDARAFAQAAMRKLAQHPTYAEPVLFPSDFAFRNILIDRETRRVRAIVDWDDVYVMPFVIGVAYPKDILEFCLLGLTPDAQYFKDGCFEEFPPDEYGDITEDKDGTLVYLDENLESPGIAERNERIFHTACRETFAGVLRRCDARVGDPEMWELRRAVLKAYRLMMSGGFEWWGKRVWLAEQTKERAS</sequence>
<dbReference type="Proteomes" id="UP000717328">
    <property type="component" value="Unassembled WGS sequence"/>
</dbReference>
<dbReference type="PANTHER" id="PTHR21310:SF15">
    <property type="entry name" value="AMINOGLYCOSIDE PHOSPHOTRANSFERASE DOMAIN-CONTAINING PROTEIN"/>
    <property type="match status" value="1"/>
</dbReference>
<dbReference type="SUPFAM" id="SSF56112">
    <property type="entry name" value="Protein kinase-like (PK-like)"/>
    <property type="match status" value="1"/>
</dbReference>
<organism evidence="1 2">
    <name type="scientific">Sphagnurus paluster</name>
    <dbReference type="NCBI Taxonomy" id="117069"/>
    <lineage>
        <taxon>Eukaryota</taxon>
        <taxon>Fungi</taxon>
        <taxon>Dikarya</taxon>
        <taxon>Basidiomycota</taxon>
        <taxon>Agaricomycotina</taxon>
        <taxon>Agaricomycetes</taxon>
        <taxon>Agaricomycetidae</taxon>
        <taxon>Agaricales</taxon>
        <taxon>Tricholomatineae</taxon>
        <taxon>Lyophyllaceae</taxon>
        <taxon>Sphagnurus</taxon>
    </lineage>
</organism>
<evidence type="ECO:0008006" key="3">
    <source>
        <dbReference type="Google" id="ProtNLM"/>
    </source>
</evidence>
<dbReference type="EMBL" id="JABCKI010000217">
    <property type="protein sequence ID" value="KAG5651639.1"/>
    <property type="molecule type" value="Genomic_DNA"/>
</dbReference>
<dbReference type="InterPro" id="IPR051678">
    <property type="entry name" value="AGP_Transferase"/>
</dbReference>
<evidence type="ECO:0000313" key="2">
    <source>
        <dbReference type="Proteomes" id="UP000717328"/>
    </source>
</evidence>
<keyword evidence="2" id="KW-1185">Reference proteome</keyword>
<dbReference type="OrthoDB" id="10003767at2759"/>
<dbReference type="PANTHER" id="PTHR21310">
    <property type="entry name" value="AMINOGLYCOSIDE PHOSPHOTRANSFERASE-RELATED-RELATED"/>
    <property type="match status" value="1"/>
</dbReference>
<accession>A0A9P7GJ75</accession>
<proteinExistence type="predicted"/>
<protein>
    <recommendedName>
        <fullName evidence="3">Aminoglycoside phosphotransferase domain-containing protein</fullName>
    </recommendedName>
</protein>
<reference evidence="1" key="2">
    <citation type="submission" date="2021-10" db="EMBL/GenBank/DDBJ databases">
        <title>Phylogenomics reveals ancestral predisposition of the termite-cultivated fungus Termitomyces towards a domesticated lifestyle.</title>
        <authorList>
            <person name="Auxier B."/>
            <person name="Grum-Grzhimaylo A."/>
            <person name="Cardenas M.E."/>
            <person name="Lodge J.D."/>
            <person name="Laessoe T."/>
            <person name="Pedersen O."/>
            <person name="Smith M.E."/>
            <person name="Kuyper T.W."/>
            <person name="Franco-Molano E.A."/>
            <person name="Baroni T.J."/>
            <person name="Aanen D.K."/>
        </authorList>
    </citation>
    <scope>NUCLEOTIDE SEQUENCE</scope>
    <source>
        <strain evidence="1">D49</strain>
    </source>
</reference>
<dbReference type="AlphaFoldDB" id="A0A9P7GJ75"/>
<gene>
    <name evidence="1" type="ORF">H0H81_007982</name>
</gene>